<evidence type="ECO:0000259" key="14">
    <source>
        <dbReference type="Pfam" id="PF00206"/>
    </source>
</evidence>
<dbReference type="Pfam" id="PF08328">
    <property type="entry name" value="ASL_C"/>
    <property type="match status" value="1"/>
</dbReference>
<dbReference type="GO" id="GO:0006189">
    <property type="term" value="P:'de novo' IMP biosynthetic process"/>
    <property type="evidence" value="ECO:0007669"/>
    <property type="project" value="UniProtKB-UniPathway"/>
</dbReference>
<keyword evidence="17" id="KW-1185">Reference proteome</keyword>
<evidence type="ECO:0000256" key="13">
    <source>
        <dbReference type="RuleBase" id="RU361172"/>
    </source>
</evidence>
<comment type="catalytic activity">
    <reaction evidence="11">
        <text>N(6)-(1,2-dicarboxyethyl)-AMP = fumarate + AMP</text>
        <dbReference type="Rhea" id="RHEA:16853"/>
        <dbReference type="ChEBI" id="CHEBI:29806"/>
        <dbReference type="ChEBI" id="CHEBI:57567"/>
        <dbReference type="ChEBI" id="CHEBI:456215"/>
        <dbReference type="EC" id="4.3.2.2"/>
    </reaction>
    <physiologicalReaction direction="left-to-right" evidence="11">
        <dbReference type="Rhea" id="RHEA:16854"/>
    </physiologicalReaction>
</comment>
<evidence type="ECO:0000256" key="1">
    <source>
        <dbReference type="ARBA" id="ARBA00004706"/>
    </source>
</evidence>
<evidence type="ECO:0000256" key="3">
    <source>
        <dbReference type="ARBA" id="ARBA00008273"/>
    </source>
</evidence>
<dbReference type="InterPro" id="IPR013539">
    <property type="entry name" value="PurB_C"/>
</dbReference>
<evidence type="ECO:0000256" key="9">
    <source>
        <dbReference type="ARBA" id="ARBA00025012"/>
    </source>
</evidence>
<dbReference type="PANTHER" id="PTHR43411">
    <property type="entry name" value="ADENYLOSUCCINATE LYASE"/>
    <property type="match status" value="1"/>
</dbReference>
<dbReference type="InterPro" id="IPR024083">
    <property type="entry name" value="Fumarase/histidase_N"/>
</dbReference>
<sequence>MSLTSLNAISPIDGRYRSKVESLAPFFSEEALIKYRVKVEIEYFIALCEIPLPQLVNFDSSLFPQLRAIYIDFTAEDAQKVKDIESVTNHDVKAVEYFIKDKFDALSLQAYKEFIHFGLTSQDINNTATPLSINDAFDIVYYPEIATLIEKLRQLATAWADVPMLARTHGQPASPTRLGKEILVFIERLEQQINQLQNVPYAAKFGGATGNFNAHKVAYPNIDWKEFGTNFVEKVLGLHHSFPTTQIEHYDHIAGIFDAQKRINTILIDFNRDIWTYISMDYFKQKIKKGEVGSSAMPHKVNPIDFENSEGNLGIANALFEHLAAKLPISRLQRDLTDSTVLRNVGVPFAHTIIGFTSTLKGLNKLLINEAKFAEDLENHWAVVAEAIQTILRREAYPNPYEALKGLTRTNEKITQKSMADFIDSLEVSNEIKTELKAITPSNYTGI</sequence>
<dbReference type="FunFam" id="1.20.200.10:FF:000004">
    <property type="entry name" value="Adenylosuccinate lyase"/>
    <property type="match status" value="1"/>
</dbReference>
<accession>A0A1H3EW31</accession>
<protein>
    <recommendedName>
        <fullName evidence="5 12">Adenylosuccinate lyase</fullName>
        <shortName evidence="13">ASL</shortName>
        <ecNumber evidence="4 12">4.3.2.2</ecNumber>
    </recommendedName>
    <alternativeName>
        <fullName evidence="10 13">Adenylosuccinase</fullName>
    </alternativeName>
</protein>
<comment type="function">
    <text evidence="9">Catalyzes two reactions in de novo purine nucleotide biosynthesis. Catalyzes the breakdown of 5-aminoimidazole- (N-succinylocarboxamide) ribotide (SAICAR or 2-[5-amino-1-(5-phospho-beta-D-ribosyl)imidazole-4-carboxamido]succinate) to 5-aminoimidazole-4-carboxamide ribotide (AICAR or 5-amino-1-(5-phospho-beta-D-ribosyl)imidazole-4-carboxamide) and fumarate, and of adenylosuccinate (ADS or N(6)-(1,2-dicarboxyethyl)-AMP) to adenosine monophosphate (AMP) and fumarate.</text>
</comment>
<evidence type="ECO:0000313" key="16">
    <source>
        <dbReference type="EMBL" id="SDX83013.1"/>
    </source>
</evidence>
<dbReference type="EC" id="4.3.2.2" evidence="4 12"/>
<dbReference type="STRING" id="762486.SAMN05444411_11043"/>
<proteinExistence type="inferred from homology"/>
<dbReference type="AlphaFoldDB" id="A0A1H3EW31"/>
<dbReference type="InterPro" id="IPR022761">
    <property type="entry name" value="Fumarate_lyase_N"/>
</dbReference>
<dbReference type="PROSITE" id="PS00163">
    <property type="entry name" value="FUMARATE_LYASES"/>
    <property type="match status" value="1"/>
</dbReference>
<dbReference type="RefSeq" id="WP_090125179.1">
    <property type="nucleotide sequence ID" value="NZ_FNNJ01000010.1"/>
</dbReference>
<comment type="pathway">
    <text evidence="1 13">Purine metabolism; IMP biosynthesis via de novo pathway; 5-amino-1-(5-phospho-D-ribosyl)imidazole-4-carboxamide from 5-amino-1-(5-phospho-D-ribosyl)imidazole-4-carboxylate: step 2/2.</text>
</comment>
<dbReference type="Pfam" id="PF00206">
    <property type="entry name" value="Lyase_1"/>
    <property type="match status" value="1"/>
</dbReference>
<reference evidence="16 17" key="1">
    <citation type="submission" date="2016-10" db="EMBL/GenBank/DDBJ databases">
        <authorList>
            <person name="de Groot N.N."/>
        </authorList>
    </citation>
    <scope>NUCLEOTIDE SEQUENCE [LARGE SCALE GENOMIC DNA]</scope>
    <source>
        <strain evidence="16 17">DSM 24956</strain>
    </source>
</reference>
<dbReference type="InterPro" id="IPR004769">
    <property type="entry name" value="Pur_lyase"/>
</dbReference>
<dbReference type="UniPathway" id="UPA00075">
    <property type="reaction ID" value="UER00336"/>
</dbReference>
<evidence type="ECO:0000313" key="17">
    <source>
        <dbReference type="Proteomes" id="UP000199595"/>
    </source>
</evidence>
<dbReference type="CDD" id="cd01598">
    <property type="entry name" value="PurB"/>
    <property type="match status" value="1"/>
</dbReference>
<evidence type="ECO:0000256" key="10">
    <source>
        <dbReference type="ARBA" id="ARBA00030717"/>
    </source>
</evidence>
<keyword evidence="6 13" id="KW-0658">Purine biosynthesis</keyword>
<dbReference type="Proteomes" id="UP000199595">
    <property type="component" value="Unassembled WGS sequence"/>
</dbReference>
<feature type="domain" description="Adenylosuccinate lyase PurB C-terminal" evidence="15">
    <location>
        <begin position="330"/>
        <end position="445"/>
    </location>
</feature>
<evidence type="ECO:0000256" key="7">
    <source>
        <dbReference type="ARBA" id="ARBA00023239"/>
    </source>
</evidence>
<dbReference type="NCBIfam" id="TIGR00928">
    <property type="entry name" value="purB"/>
    <property type="match status" value="1"/>
</dbReference>
<feature type="domain" description="Fumarate lyase N-terminal" evidence="14">
    <location>
        <begin position="14"/>
        <end position="311"/>
    </location>
</feature>
<keyword evidence="7 13" id="KW-0456">Lyase</keyword>
<comment type="catalytic activity">
    <reaction evidence="8">
        <text>(2S)-2-[5-amino-1-(5-phospho-beta-D-ribosyl)imidazole-4-carboxamido]succinate = 5-amino-1-(5-phospho-beta-D-ribosyl)imidazole-4-carboxamide + fumarate</text>
        <dbReference type="Rhea" id="RHEA:23920"/>
        <dbReference type="ChEBI" id="CHEBI:29806"/>
        <dbReference type="ChEBI" id="CHEBI:58443"/>
        <dbReference type="ChEBI" id="CHEBI:58475"/>
        <dbReference type="EC" id="4.3.2.2"/>
    </reaction>
    <physiologicalReaction direction="left-to-right" evidence="8">
        <dbReference type="Rhea" id="RHEA:23921"/>
    </physiologicalReaction>
</comment>
<dbReference type="Gene3D" id="1.10.40.30">
    <property type="entry name" value="Fumarase/aspartase (C-terminal domain)"/>
    <property type="match status" value="1"/>
</dbReference>
<dbReference type="Gene3D" id="1.20.200.10">
    <property type="entry name" value="Fumarase/aspartase (Central domain)"/>
    <property type="match status" value="1"/>
</dbReference>
<dbReference type="NCBIfam" id="NF006764">
    <property type="entry name" value="PRK09285.1"/>
    <property type="match status" value="1"/>
</dbReference>
<evidence type="ECO:0000256" key="11">
    <source>
        <dbReference type="ARBA" id="ARBA00049115"/>
    </source>
</evidence>
<evidence type="ECO:0000256" key="2">
    <source>
        <dbReference type="ARBA" id="ARBA00004734"/>
    </source>
</evidence>
<dbReference type="PRINTS" id="PR00149">
    <property type="entry name" value="FUMRATELYASE"/>
</dbReference>
<dbReference type="InterPro" id="IPR047136">
    <property type="entry name" value="PurB_bact"/>
</dbReference>
<comment type="similarity">
    <text evidence="3 13">Belongs to the lyase 1 family. Adenylosuccinate lyase subfamily.</text>
</comment>
<dbReference type="Gene3D" id="1.10.275.10">
    <property type="entry name" value="Fumarase/aspartase (N-terminal domain)"/>
    <property type="match status" value="1"/>
</dbReference>
<organism evidence="16 17">
    <name type="scientific">Lutibacter oricola</name>
    <dbReference type="NCBI Taxonomy" id="762486"/>
    <lineage>
        <taxon>Bacteria</taxon>
        <taxon>Pseudomonadati</taxon>
        <taxon>Bacteroidota</taxon>
        <taxon>Flavobacteriia</taxon>
        <taxon>Flavobacteriales</taxon>
        <taxon>Flavobacteriaceae</taxon>
        <taxon>Lutibacter</taxon>
    </lineage>
</organism>
<dbReference type="EMBL" id="FNNJ01000010">
    <property type="protein sequence ID" value="SDX83013.1"/>
    <property type="molecule type" value="Genomic_DNA"/>
</dbReference>
<evidence type="ECO:0000256" key="6">
    <source>
        <dbReference type="ARBA" id="ARBA00022755"/>
    </source>
</evidence>
<dbReference type="UniPathway" id="UPA00074">
    <property type="reaction ID" value="UER00132"/>
</dbReference>
<evidence type="ECO:0000256" key="12">
    <source>
        <dbReference type="NCBIfam" id="TIGR00928"/>
    </source>
</evidence>
<comment type="pathway">
    <text evidence="2 13">Purine metabolism; AMP biosynthesis via de novo pathway; AMP from IMP: step 2/2.</text>
</comment>
<evidence type="ECO:0000256" key="8">
    <source>
        <dbReference type="ARBA" id="ARBA00024477"/>
    </source>
</evidence>
<dbReference type="InterPro" id="IPR020557">
    <property type="entry name" value="Fumarate_lyase_CS"/>
</dbReference>
<dbReference type="SUPFAM" id="SSF48557">
    <property type="entry name" value="L-aspartase-like"/>
    <property type="match status" value="1"/>
</dbReference>
<name>A0A1H3EW31_9FLAO</name>
<gene>
    <name evidence="16" type="ORF">SAMN05444411_11043</name>
</gene>
<dbReference type="InterPro" id="IPR000362">
    <property type="entry name" value="Fumarate_lyase_fam"/>
</dbReference>
<evidence type="ECO:0000256" key="5">
    <source>
        <dbReference type="ARBA" id="ARBA00017058"/>
    </source>
</evidence>
<dbReference type="OrthoDB" id="9768878at2"/>
<dbReference type="GO" id="GO:0044208">
    <property type="term" value="P:'de novo' AMP biosynthetic process"/>
    <property type="evidence" value="ECO:0007669"/>
    <property type="project" value="UniProtKB-UniPathway"/>
</dbReference>
<dbReference type="GO" id="GO:0070626">
    <property type="term" value="F:(S)-2-(5-amino-1-(5-phospho-D-ribosyl)imidazole-4-carboxamido) succinate lyase (fumarate-forming) activity"/>
    <property type="evidence" value="ECO:0007669"/>
    <property type="project" value="RHEA"/>
</dbReference>
<dbReference type="PANTHER" id="PTHR43411:SF1">
    <property type="entry name" value="ADENYLOSUCCINATE LYASE"/>
    <property type="match status" value="1"/>
</dbReference>
<dbReference type="InterPro" id="IPR008948">
    <property type="entry name" value="L-Aspartase-like"/>
</dbReference>
<evidence type="ECO:0000256" key="4">
    <source>
        <dbReference type="ARBA" id="ARBA00012339"/>
    </source>
</evidence>
<dbReference type="GO" id="GO:0004018">
    <property type="term" value="F:N6-(1,2-dicarboxyethyl)AMP AMP-lyase (fumarate-forming) activity"/>
    <property type="evidence" value="ECO:0007669"/>
    <property type="project" value="UniProtKB-UniRule"/>
</dbReference>
<evidence type="ECO:0000259" key="15">
    <source>
        <dbReference type="Pfam" id="PF08328"/>
    </source>
</evidence>